<name>A0A4C1T2Y8_EUMVA</name>
<dbReference type="Proteomes" id="UP000299102">
    <property type="component" value="Unassembled WGS sequence"/>
</dbReference>
<dbReference type="PANTHER" id="PTHR11257:SF13">
    <property type="entry name" value="GEO07322P1"/>
    <property type="match status" value="1"/>
</dbReference>
<dbReference type="InterPro" id="IPR005055">
    <property type="entry name" value="A10/PebIII"/>
</dbReference>
<dbReference type="PANTHER" id="PTHR11257">
    <property type="entry name" value="CHEMOSENSORY PROTEIN-RELATED"/>
    <property type="match status" value="1"/>
</dbReference>
<dbReference type="OrthoDB" id="7256944at2759"/>
<accession>A0A4C1T2Y8</accession>
<evidence type="ECO:0000256" key="1">
    <source>
        <dbReference type="SAM" id="SignalP"/>
    </source>
</evidence>
<protein>
    <submittedName>
        <fullName evidence="2">Odorant-binding protein A10</fullName>
    </submittedName>
</protein>
<feature type="chain" id="PRO_5020039674" evidence="1">
    <location>
        <begin position="20"/>
        <end position="121"/>
    </location>
</feature>
<comment type="caution">
    <text evidence="2">The sequence shown here is derived from an EMBL/GenBank/DDBJ whole genome shotgun (WGS) entry which is preliminary data.</text>
</comment>
<dbReference type="EMBL" id="BGZK01000028">
    <property type="protein sequence ID" value="GBP07818.1"/>
    <property type="molecule type" value="Genomic_DNA"/>
</dbReference>
<sequence length="121" mass="12825">MNLAVGAFLLAAAATLAVAYDAKFDEFDAEGVAANPAALEAVVKCLAGLGVCNEQGAAYKELMPEVVMTTCGKCTPRQQEILKIVMGAAKRTYPDIYEAFKKAYDPNNAKGSALDAFVSRR</sequence>
<dbReference type="SUPFAM" id="SSF100910">
    <property type="entry name" value="Chemosensory protein Csp2"/>
    <property type="match status" value="1"/>
</dbReference>
<evidence type="ECO:0000313" key="2">
    <source>
        <dbReference type="EMBL" id="GBP07818.1"/>
    </source>
</evidence>
<gene>
    <name evidence="2" type="primary">a10</name>
    <name evidence="2" type="ORF">EVAR_78006_1</name>
</gene>
<reference evidence="2 3" key="1">
    <citation type="journal article" date="2019" name="Commun. Biol.">
        <title>The bagworm genome reveals a unique fibroin gene that provides high tensile strength.</title>
        <authorList>
            <person name="Kono N."/>
            <person name="Nakamura H."/>
            <person name="Ohtoshi R."/>
            <person name="Tomita M."/>
            <person name="Numata K."/>
            <person name="Arakawa K."/>
        </authorList>
    </citation>
    <scope>NUCLEOTIDE SEQUENCE [LARGE SCALE GENOMIC DNA]</scope>
</reference>
<evidence type="ECO:0000313" key="3">
    <source>
        <dbReference type="Proteomes" id="UP000299102"/>
    </source>
</evidence>
<dbReference type="AlphaFoldDB" id="A0A4C1T2Y8"/>
<proteinExistence type="predicted"/>
<dbReference type="Gene3D" id="1.10.2080.10">
    <property type="entry name" value="Insect odorant-binding protein A10/Ejaculatory bulb-specific protein 3"/>
    <property type="match status" value="1"/>
</dbReference>
<organism evidence="2 3">
    <name type="scientific">Eumeta variegata</name>
    <name type="common">Bagworm moth</name>
    <name type="synonym">Eumeta japonica</name>
    <dbReference type="NCBI Taxonomy" id="151549"/>
    <lineage>
        <taxon>Eukaryota</taxon>
        <taxon>Metazoa</taxon>
        <taxon>Ecdysozoa</taxon>
        <taxon>Arthropoda</taxon>
        <taxon>Hexapoda</taxon>
        <taxon>Insecta</taxon>
        <taxon>Pterygota</taxon>
        <taxon>Neoptera</taxon>
        <taxon>Endopterygota</taxon>
        <taxon>Lepidoptera</taxon>
        <taxon>Glossata</taxon>
        <taxon>Ditrysia</taxon>
        <taxon>Tineoidea</taxon>
        <taxon>Psychidae</taxon>
        <taxon>Oiketicinae</taxon>
        <taxon>Eumeta</taxon>
    </lineage>
</organism>
<dbReference type="Pfam" id="PF03392">
    <property type="entry name" value="OS-D"/>
    <property type="match status" value="1"/>
</dbReference>
<feature type="signal peptide" evidence="1">
    <location>
        <begin position="1"/>
        <end position="19"/>
    </location>
</feature>
<keyword evidence="1" id="KW-0732">Signal</keyword>
<dbReference type="InterPro" id="IPR036682">
    <property type="entry name" value="OS_D_A10/PebIII_sf"/>
</dbReference>
<keyword evidence="3" id="KW-1185">Reference proteome</keyword>